<gene>
    <name evidence="1" type="ORF">I79_005741</name>
</gene>
<dbReference type="InParanoid" id="G3H5Z2"/>
<dbReference type="AlphaFoldDB" id="G3H5Z2"/>
<dbReference type="EMBL" id="JH000168">
    <property type="protein sequence ID" value="EGV94161.1"/>
    <property type="molecule type" value="Genomic_DNA"/>
</dbReference>
<dbReference type="Proteomes" id="UP000001075">
    <property type="component" value="Unassembled WGS sequence"/>
</dbReference>
<evidence type="ECO:0000313" key="2">
    <source>
        <dbReference type="Proteomes" id="UP000001075"/>
    </source>
</evidence>
<proteinExistence type="predicted"/>
<evidence type="ECO:0000313" key="1">
    <source>
        <dbReference type="EMBL" id="EGV94161.1"/>
    </source>
</evidence>
<name>G3H5Z2_CRIGR</name>
<accession>G3H5Z2</accession>
<reference evidence="2" key="1">
    <citation type="journal article" date="2011" name="Nat. Biotechnol.">
        <title>The genomic sequence of the Chinese hamster ovary (CHO)-K1 cell line.</title>
        <authorList>
            <person name="Xu X."/>
            <person name="Nagarajan H."/>
            <person name="Lewis N.E."/>
            <person name="Pan S."/>
            <person name="Cai Z."/>
            <person name="Liu X."/>
            <person name="Chen W."/>
            <person name="Xie M."/>
            <person name="Wang W."/>
            <person name="Hammond S."/>
            <person name="Andersen M.R."/>
            <person name="Neff N."/>
            <person name="Passarelli B."/>
            <person name="Koh W."/>
            <person name="Fan H.C."/>
            <person name="Wang J."/>
            <person name="Gui Y."/>
            <person name="Lee K.H."/>
            <person name="Betenbaugh M.J."/>
            <person name="Quake S.R."/>
            <person name="Famili I."/>
            <person name="Palsson B.O."/>
            <person name="Wang J."/>
        </authorList>
    </citation>
    <scope>NUCLEOTIDE SEQUENCE [LARGE SCALE GENOMIC DNA]</scope>
    <source>
        <strain evidence="2">CHO K1 cell line</strain>
    </source>
</reference>
<organism evidence="1 2">
    <name type="scientific">Cricetulus griseus</name>
    <name type="common">Chinese hamster</name>
    <name type="synonym">Cricetulus barabensis griseus</name>
    <dbReference type="NCBI Taxonomy" id="10029"/>
    <lineage>
        <taxon>Eukaryota</taxon>
        <taxon>Metazoa</taxon>
        <taxon>Chordata</taxon>
        <taxon>Craniata</taxon>
        <taxon>Vertebrata</taxon>
        <taxon>Euteleostomi</taxon>
        <taxon>Mammalia</taxon>
        <taxon>Eutheria</taxon>
        <taxon>Euarchontoglires</taxon>
        <taxon>Glires</taxon>
        <taxon>Rodentia</taxon>
        <taxon>Myomorpha</taxon>
        <taxon>Muroidea</taxon>
        <taxon>Cricetidae</taxon>
        <taxon>Cricetinae</taxon>
        <taxon>Cricetulus</taxon>
    </lineage>
</organism>
<sequence length="59" mass="6635">MPKNKYEPGLLSYTSITVPIHTEGIFEKHSIQSTHMILTTPAACNPGTLQEKSIRSWLH</sequence>
<protein>
    <submittedName>
        <fullName evidence="1">Uncharacterized protein</fullName>
    </submittedName>
</protein>